<evidence type="ECO:0000313" key="2">
    <source>
        <dbReference type="Proteomes" id="UP000310016"/>
    </source>
</evidence>
<accession>A0A4U0QCM3</accession>
<evidence type="ECO:0000313" key="1">
    <source>
        <dbReference type="EMBL" id="TJZ79175.1"/>
    </source>
</evidence>
<protein>
    <recommendedName>
        <fullName evidence="3">GTPase</fullName>
    </recommendedName>
</protein>
<organism evidence="1 2">
    <name type="scientific">Chitiniphilus eburneus</name>
    <dbReference type="NCBI Taxonomy" id="2571148"/>
    <lineage>
        <taxon>Bacteria</taxon>
        <taxon>Pseudomonadati</taxon>
        <taxon>Pseudomonadota</taxon>
        <taxon>Betaproteobacteria</taxon>
        <taxon>Neisseriales</taxon>
        <taxon>Chitinibacteraceae</taxon>
        <taxon>Chitiniphilus</taxon>
    </lineage>
</organism>
<comment type="caution">
    <text evidence="1">The sequence shown here is derived from an EMBL/GenBank/DDBJ whole genome shotgun (WGS) entry which is preliminary data.</text>
</comment>
<sequence length="513" mass="57252">MPLSLKLPEKDAKLADFVELRPKAVRDWLAALPNHHPLDAGRQILDALASCNRVEVDPEERIKLLDEYQSALALLAGGFEEIYLSQGLPLRDKARQAALLARSLWQELADGYKVALIERLEKRFVFGGNKLAPQLVHQIIAIYYRLYQICCRVSMAMPEGVWLEVHSLFRFGVEHRYLDETRGEPDGPTTSIYYKRLLLLSLADPLRFAPAEQARVIDVVDNYGHYAHFQPVVQQQAMAAGFFLVRLDADEAPHYIGNRAVDDYQGTAMLVDTIDLGKKLHRVLAGLEAKAPTAGDRVKLLLWMDTVRRLIKQWSIAPKRVFQRIRNDATVELCHGLRAAAQSQRHGLPPFGNGHFANAGLEGMPQGASWRVINESPGGYAVTTREATPGRLHAGDMVGLRPEGDGAWMVASIRWLQQCEDGAIEMGLQILAARAEVVLLRPAVGLVDAQYEPALLLPEITTLRQPPMIATIKGHYAPLRELSLLAESGPRTVRAAKLVEQQMGYDLFEYTED</sequence>
<keyword evidence="2" id="KW-1185">Reference proteome</keyword>
<evidence type="ECO:0008006" key="3">
    <source>
        <dbReference type="Google" id="ProtNLM"/>
    </source>
</evidence>
<dbReference type="EMBL" id="SUMF01000001">
    <property type="protein sequence ID" value="TJZ79175.1"/>
    <property type="molecule type" value="Genomic_DNA"/>
</dbReference>
<dbReference type="Proteomes" id="UP000310016">
    <property type="component" value="Unassembled WGS sequence"/>
</dbReference>
<dbReference type="RefSeq" id="WP_136771689.1">
    <property type="nucleotide sequence ID" value="NZ_CP156074.1"/>
</dbReference>
<dbReference type="AlphaFoldDB" id="A0A4U0QCM3"/>
<name>A0A4U0QCM3_9NEIS</name>
<proteinExistence type="predicted"/>
<gene>
    <name evidence="1" type="ORF">FAZ21_02495</name>
</gene>
<reference evidence="1 2" key="1">
    <citation type="submission" date="2019-04" db="EMBL/GenBank/DDBJ databases">
        <title>Chitiniphilus eburnea sp. nov., a novel chitinolytic bacterium isolated from aquaculture sludge.</title>
        <authorList>
            <person name="Sheng M."/>
        </authorList>
    </citation>
    <scope>NUCLEOTIDE SEQUENCE [LARGE SCALE GENOMIC DNA]</scope>
    <source>
        <strain evidence="1 2">HX-2-15</strain>
    </source>
</reference>
<dbReference type="OrthoDB" id="9123042at2"/>